<dbReference type="RefSeq" id="WP_386759748.1">
    <property type="nucleotide sequence ID" value="NZ_JBHRXK010000006.1"/>
</dbReference>
<keyword evidence="1" id="KW-0472">Membrane</keyword>
<accession>A0ABV7RR51</accession>
<feature type="transmembrane region" description="Helical" evidence="1">
    <location>
        <begin position="107"/>
        <end position="134"/>
    </location>
</feature>
<feature type="transmembrane region" description="Helical" evidence="1">
    <location>
        <begin position="275"/>
        <end position="296"/>
    </location>
</feature>
<feature type="transmembrane region" description="Helical" evidence="1">
    <location>
        <begin position="140"/>
        <end position="161"/>
    </location>
</feature>
<sequence>MHRHWHPWFRQWRLERRHRGGAWSLARWTAGLAVVIAPLVALADEGAHAALAGAGLRWFVHWPLAIGVTLAMLAHIAVRTRLRPLAHELRSGWWAAMPIAPRSTTQALVIVGAVIALVASLAGALVLALLALAARSPAPFTAAVGVLVSGIASGAALGVAASLRRTPPARIDGRRRPLWRLAALNDARLPHLFDWQHRAAVLRWRRGNGTSVIAMAMLLLPGGATPAGASGLLLLATVLAWFRAALTGASEAATQAAVLMRALPLTPHDRRRALLRYPLFATACALSWCALAVALLGPGVELALLVATMVLAAALRPAVSLWRASR</sequence>
<gene>
    <name evidence="2" type="ORF">ACFOLC_13320</name>
</gene>
<evidence type="ECO:0000313" key="2">
    <source>
        <dbReference type="EMBL" id="MFC3551985.1"/>
    </source>
</evidence>
<dbReference type="EMBL" id="JBHRXK010000006">
    <property type="protein sequence ID" value="MFC3551985.1"/>
    <property type="molecule type" value="Genomic_DNA"/>
</dbReference>
<name>A0ABV7RR51_9GAMM</name>
<feature type="transmembrane region" description="Helical" evidence="1">
    <location>
        <begin position="60"/>
        <end position="78"/>
    </location>
</feature>
<feature type="transmembrane region" description="Helical" evidence="1">
    <location>
        <begin position="21"/>
        <end position="40"/>
    </location>
</feature>
<keyword evidence="1" id="KW-1133">Transmembrane helix</keyword>
<comment type="caution">
    <text evidence="2">The sequence shown here is derived from an EMBL/GenBank/DDBJ whole genome shotgun (WGS) entry which is preliminary data.</text>
</comment>
<feature type="transmembrane region" description="Helical" evidence="1">
    <location>
        <begin position="302"/>
        <end position="322"/>
    </location>
</feature>
<keyword evidence="1" id="KW-0812">Transmembrane</keyword>
<protein>
    <recommendedName>
        <fullName evidence="4">ABC transporter permease</fullName>
    </recommendedName>
</protein>
<evidence type="ECO:0000256" key="1">
    <source>
        <dbReference type="SAM" id="Phobius"/>
    </source>
</evidence>
<feature type="transmembrane region" description="Helical" evidence="1">
    <location>
        <begin position="241"/>
        <end position="263"/>
    </location>
</feature>
<reference evidence="3" key="1">
    <citation type="journal article" date="2019" name="Int. J. Syst. Evol. Microbiol.">
        <title>The Global Catalogue of Microorganisms (GCM) 10K type strain sequencing project: providing services to taxonomists for standard genome sequencing and annotation.</title>
        <authorList>
            <consortium name="The Broad Institute Genomics Platform"/>
            <consortium name="The Broad Institute Genome Sequencing Center for Infectious Disease"/>
            <person name="Wu L."/>
            <person name="Ma J."/>
        </authorList>
    </citation>
    <scope>NUCLEOTIDE SEQUENCE [LARGE SCALE GENOMIC DNA]</scope>
    <source>
        <strain evidence="3">KCTC 42875</strain>
    </source>
</reference>
<evidence type="ECO:0000313" key="3">
    <source>
        <dbReference type="Proteomes" id="UP001595740"/>
    </source>
</evidence>
<evidence type="ECO:0008006" key="4">
    <source>
        <dbReference type="Google" id="ProtNLM"/>
    </source>
</evidence>
<organism evidence="2 3">
    <name type="scientific">Lysobacter cavernae</name>
    <dbReference type="NCBI Taxonomy" id="1685901"/>
    <lineage>
        <taxon>Bacteria</taxon>
        <taxon>Pseudomonadati</taxon>
        <taxon>Pseudomonadota</taxon>
        <taxon>Gammaproteobacteria</taxon>
        <taxon>Lysobacterales</taxon>
        <taxon>Lysobacteraceae</taxon>
        <taxon>Lysobacter</taxon>
    </lineage>
</organism>
<feature type="transmembrane region" description="Helical" evidence="1">
    <location>
        <begin position="212"/>
        <end position="235"/>
    </location>
</feature>
<keyword evidence="3" id="KW-1185">Reference proteome</keyword>
<dbReference type="Proteomes" id="UP001595740">
    <property type="component" value="Unassembled WGS sequence"/>
</dbReference>
<proteinExistence type="predicted"/>